<evidence type="ECO:0000313" key="3">
    <source>
        <dbReference type="Proteomes" id="UP000020077"/>
    </source>
</evidence>
<sequence>MPQWCRRSTIAAQVPWPAGPLVGRRNADHPGEVHSGKTGEGTCLGKRTFLIDLERHDAARLRALFPQQACQLARIDTGNRHDAMFLQIPGQCLLQPPALGANRQITNHQTRGMIAW</sequence>
<accession>A0A080LRP3</accession>
<evidence type="ECO:0000256" key="1">
    <source>
        <dbReference type="SAM" id="MobiDB-lite"/>
    </source>
</evidence>
<dbReference type="AlphaFoldDB" id="A0A080LRP3"/>
<evidence type="ECO:0000313" key="2">
    <source>
        <dbReference type="EMBL" id="KFB70932.1"/>
    </source>
</evidence>
<gene>
    <name evidence="2" type="ORF">AW09_003944</name>
</gene>
<comment type="caution">
    <text evidence="2">The sequence shown here is derived from an EMBL/GenBank/DDBJ whole genome shotgun (WGS) entry which is preliminary data.</text>
</comment>
<reference evidence="2 3" key="1">
    <citation type="submission" date="2014-02" db="EMBL/GenBank/DDBJ databases">
        <title>Expanding our view of genomic diversity in Candidatus Accumulibacter clades.</title>
        <authorList>
            <person name="Skennerton C.T."/>
            <person name="Barr J.J."/>
            <person name="Slater F.R."/>
            <person name="Bond P.L."/>
            <person name="Tyson G.W."/>
        </authorList>
    </citation>
    <scope>NUCLEOTIDE SEQUENCE [LARGE SCALE GENOMIC DNA]</scope>
    <source>
        <strain evidence="3">BA-91</strain>
    </source>
</reference>
<dbReference type="EMBL" id="JDVG02000623">
    <property type="protein sequence ID" value="KFB70932.1"/>
    <property type="molecule type" value="Genomic_DNA"/>
</dbReference>
<organism evidence="2 3">
    <name type="scientific">Candidatus Accumulibacter phosphatis</name>
    <dbReference type="NCBI Taxonomy" id="327160"/>
    <lineage>
        <taxon>Bacteria</taxon>
        <taxon>Pseudomonadati</taxon>
        <taxon>Pseudomonadota</taxon>
        <taxon>Betaproteobacteria</taxon>
        <taxon>Candidatus Accumulibacter</taxon>
    </lineage>
</organism>
<proteinExistence type="predicted"/>
<feature type="region of interest" description="Disordered" evidence="1">
    <location>
        <begin position="17"/>
        <end position="40"/>
    </location>
</feature>
<protein>
    <submittedName>
        <fullName evidence="2">Uncharacterized protein</fullName>
    </submittedName>
</protein>
<feature type="compositionally biased region" description="Basic and acidic residues" evidence="1">
    <location>
        <begin position="25"/>
        <end position="37"/>
    </location>
</feature>
<dbReference type="Proteomes" id="UP000020077">
    <property type="component" value="Unassembled WGS sequence"/>
</dbReference>
<name>A0A080LRP3_9PROT</name>